<feature type="transmembrane region" description="Helical" evidence="1">
    <location>
        <begin position="114"/>
        <end position="139"/>
    </location>
</feature>
<organism evidence="2 3">
    <name type="scientific">Rhizobium soli</name>
    <dbReference type="NCBI Taxonomy" id="424798"/>
    <lineage>
        <taxon>Bacteria</taxon>
        <taxon>Pseudomonadati</taxon>
        <taxon>Pseudomonadota</taxon>
        <taxon>Alphaproteobacteria</taxon>
        <taxon>Hyphomicrobiales</taxon>
        <taxon>Rhizobiaceae</taxon>
        <taxon>Rhizobium/Agrobacterium group</taxon>
        <taxon>Rhizobium</taxon>
    </lineage>
</organism>
<feature type="transmembrane region" description="Helical" evidence="1">
    <location>
        <begin position="177"/>
        <end position="197"/>
    </location>
</feature>
<keyword evidence="1" id="KW-1133">Transmembrane helix</keyword>
<evidence type="ECO:0008006" key="4">
    <source>
        <dbReference type="Google" id="ProtNLM"/>
    </source>
</evidence>
<feature type="transmembrane region" description="Helical" evidence="1">
    <location>
        <begin position="83"/>
        <end position="102"/>
    </location>
</feature>
<accession>A0A7X0MR30</accession>
<dbReference type="AlphaFoldDB" id="A0A7X0MR30"/>
<protein>
    <recommendedName>
        <fullName evidence="4">DUF3667 domain-containing protein</fullName>
    </recommendedName>
</protein>
<name>A0A7X0MR30_9HYPH</name>
<reference evidence="2 3" key="1">
    <citation type="submission" date="2020-08" db="EMBL/GenBank/DDBJ databases">
        <title>The Agave Microbiome: Exploring the role of microbial communities in plant adaptations to desert environments.</title>
        <authorList>
            <person name="Partida-Martinez L.P."/>
        </authorList>
    </citation>
    <scope>NUCLEOTIDE SEQUENCE [LARGE SCALE GENOMIC DNA]</scope>
    <source>
        <strain evidence="2 3">AS3.12</strain>
    </source>
</reference>
<comment type="caution">
    <text evidence="2">The sequence shown here is derived from an EMBL/GenBank/DDBJ whole genome shotgun (WGS) entry which is preliminary data.</text>
</comment>
<evidence type="ECO:0000256" key="1">
    <source>
        <dbReference type="SAM" id="Phobius"/>
    </source>
</evidence>
<dbReference type="EMBL" id="JACHBU010000002">
    <property type="protein sequence ID" value="MBB6507901.1"/>
    <property type="molecule type" value="Genomic_DNA"/>
</dbReference>
<feature type="transmembrane region" description="Helical" evidence="1">
    <location>
        <begin position="145"/>
        <end position="165"/>
    </location>
</feature>
<gene>
    <name evidence="2" type="ORF">F4695_001233</name>
</gene>
<dbReference type="RefSeq" id="WP_184654153.1">
    <property type="nucleotide sequence ID" value="NZ_JACHBU010000002.1"/>
</dbReference>
<evidence type="ECO:0000313" key="3">
    <source>
        <dbReference type="Proteomes" id="UP000585437"/>
    </source>
</evidence>
<keyword evidence="1" id="KW-0472">Membrane</keyword>
<dbReference type="Proteomes" id="UP000585437">
    <property type="component" value="Unassembled WGS sequence"/>
</dbReference>
<keyword evidence="3" id="KW-1185">Reference proteome</keyword>
<evidence type="ECO:0000313" key="2">
    <source>
        <dbReference type="EMBL" id="MBB6507901.1"/>
    </source>
</evidence>
<feature type="transmembrane region" description="Helical" evidence="1">
    <location>
        <begin position="35"/>
        <end position="55"/>
    </location>
</feature>
<proteinExistence type="predicted"/>
<sequence length="206" mass="22342">MLPFHDVSHHLSGLWLLIRGDARGLSAFDISDKGVARSFLAILWCLPAIVAGWMFKRAEYAQAHPRGGDGVLAFAGKMFLVEIAQWIVPVLAICLVAVAFGLRPLLRTLIVTRNWFTVPLVYASYVTAFPVSLALGSLFGAGLVYRYGLLAVMLAVLVGAVLLYWRLLTTVVGGSPWLRASLLGFTVLTELVVVSWLETSLGVTVA</sequence>
<keyword evidence="1" id="KW-0812">Transmembrane</keyword>